<evidence type="ECO:0000313" key="2">
    <source>
        <dbReference type="Proteomes" id="UP000789759"/>
    </source>
</evidence>
<dbReference type="Proteomes" id="UP000789759">
    <property type="component" value="Unassembled WGS sequence"/>
</dbReference>
<comment type="caution">
    <text evidence="1">The sequence shown here is derived from an EMBL/GenBank/DDBJ whole genome shotgun (WGS) entry which is preliminary data.</text>
</comment>
<protein>
    <submittedName>
        <fullName evidence="1">12568_t:CDS:1</fullName>
    </submittedName>
</protein>
<feature type="non-terminal residue" evidence="1">
    <location>
        <position position="1"/>
    </location>
</feature>
<dbReference type="EMBL" id="CAJVQA010029547">
    <property type="protein sequence ID" value="CAG8797247.1"/>
    <property type="molecule type" value="Genomic_DNA"/>
</dbReference>
<accession>A0A9N9JY07</accession>
<proteinExistence type="predicted"/>
<organism evidence="1 2">
    <name type="scientific">Cetraspora pellucida</name>
    <dbReference type="NCBI Taxonomy" id="1433469"/>
    <lineage>
        <taxon>Eukaryota</taxon>
        <taxon>Fungi</taxon>
        <taxon>Fungi incertae sedis</taxon>
        <taxon>Mucoromycota</taxon>
        <taxon>Glomeromycotina</taxon>
        <taxon>Glomeromycetes</taxon>
        <taxon>Diversisporales</taxon>
        <taxon>Gigasporaceae</taxon>
        <taxon>Cetraspora</taxon>
    </lineage>
</organism>
<reference evidence="1" key="1">
    <citation type="submission" date="2021-06" db="EMBL/GenBank/DDBJ databases">
        <authorList>
            <person name="Kallberg Y."/>
            <person name="Tangrot J."/>
            <person name="Rosling A."/>
        </authorList>
    </citation>
    <scope>NUCLEOTIDE SEQUENCE</scope>
    <source>
        <strain evidence="1">FL966</strain>
    </source>
</reference>
<gene>
    <name evidence="1" type="ORF">CPELLU_LOCUS17425</name>
</gene>
<sequence length="64" mass="7307">FGFNNVLFALIIFSVSENKCSLSVLVARFERNFCAISLKIENCYFCKDYHTTKFASKSSLGRAR</sequence>
<name>A0A9N9JY07_9GLOM</name>
<dbReference type="AlphaFoldDB" id="A0A9N9JY07"/>
<evidence type="ECO:0000313" key="1">
    <source>
        <dbReference type="EMBL" id="CAG8797247.1"/>
    </source>
</evidence>
<keyword evidence="2" id="KW-1185">Reference proteome</keyword>